<comment type="subcellular location">
    <subcellularLocation>
        <location evidence="4">Cytoplasm</location>
    </subcellularLocation>
</comment>
<evidence type="ECO:0000313" key="10">
    <source>
        <dbReference type="EMBL" id="BBE30122.1"/>
    </source>
</evidence>
<dbReference type="KEGG" id="ocy:OSSY52_02630"/>
<evidence type="ECO:0000256" key="6">
    <source>
        <dbReference type="PIRSR" id="PIRSR000193-1"/>
    </source>
</evidence>
<feature type="domain" description="Pyrroline-5-carboxylate reductase catalytic N-terminal" evidence="8">
    <location>
        <begin position="3"/>
        <end position="91"/>
    </location>
</feature>
<dbReference type="InterPro" id="IPR053790">
    <property type="entry name" value="P5CR-like_CS"/>
</dbReference>
<gene>
    <name evidence="4 10" type="primary">proC</name>
    <name evidence="10" type="ORF">OSSY52_02630</name>
</gene>
<dbReference type="Gene3D" id="3.40.50.720">
    <property type="entry name" value="NAD(P)-binding Rossmann-like Domain"/>
    <property type="match status" value="1"/>
</dbReference>
<comment type="function">
    <text evidence="4">Catalyzes the reduction of 1-pyrroline-5-carboxylate (PCA) to L-proline.</text>
</comment>
<dbReference type="RefSeq" id="WP_190615252.1">
    <property type="nucleotide sequence ID" value="NZ_AP018712.1"/>
</dbReference>
<comment type="similarity">
    <text evidence="1 4 7">Belongs to the pyrroline-5-carboxylate reductase family.</text>
</comment>
<comment type="catalytic activity">
    <reaction evidence="4">
        <text>L-proline + NAD(+) = (S)-1-pyrroline-5-carboxylate + NADH + 2 H(+)</text>
        <dbReference type="Rhea" id="RHEA:14105"/>
        <dbReference type="ChEBI" id="CHEBI:15378"/>
        <dbReference type="ChEBI" id="CHEBI:17388"/>
        <dbReference type="ChEBI" id="CHEBI:57540"/>
        <dbReference type="ChEBI" id="CHEBI:57945"/>
        <dbReference type="ChEBI" id="CHEBI:60039"/>
        <dbReference type="EC" id="1.5.1.2"/>
    </reaction>
</comment>
<dbReference type="FunCoup" id="A0A7G1G7Y1">
    <property type="interactions" value="351"/>
</dbReference>
<comment type="catalytic activity">
    <reaction evidence="4 7">
        <text>L-proline + NADP(+) = (S)-1-pyrroline-5-carboxylate + NADPH + 2 H(+)</text>
        <dbReference type="Rhea" id="RHEA:14109"/>
        <dbReference type="ChEBI" id="CHEBI:15378"/>
        <dbReference type="ChEBI" id="CHEBI:17388"/>
        <dbReference type="ChEBI" id="CHEBI:57783"/>
        <dbReference type="ChEBI" id="CHEBI:58349"/>
        <dbReference type="ChEBI" id="CHEBI:60039"/>
        <dbReference type="EC" id="1.5.1.2"/>
    </reaction>
</comment>
<dbReference type="EC" id="1.5.1.2" evidence="4 5"/>
<keyword evidence="3 4" id="KW-0560">Oxidoreductase</keyword>
<dbReference type="PIRSF" id="PIRSF000193">
    <property type="entry name" value="Pyrrol-5-carb_rd"/>
    <property type="match status" value="1"/>
</dbReference>
<proteinExistence type="inferred from homology"/>
<dbReference type="GO" id="GO:0005737">
    <property type="term" value="C:cytoplasm"/>
    <property type="evidence" value="ECO:0007669"/>
    <property type="project" value="UniProtKB-SubCell"/>
</dbReference>
<dbReference type="GO" id="GO:0004735">
    <property type="term" value="F:pyrroline-5-carboxylate reductase activity"/>
    <property type="evidence" value="ECO:0007669"/>
    <property type="project" value="UniProtKB-UniRule"/>
</dbReference>
<evidence type="ECO:0000256" key="1">
    <source>
        <dbReference type="ARBA" id="ARBA00005525"/>
    </source>
</evidence>
<evidence type="ECO:0000256" key="4">
    <source>
        <dbReference type="HAMAP-Rule" id="MF_01925"/>
    </source>
</evidence>
<comment type="pathway">
    <text evidence="4 7">Amino-acid biosynthesis; L-proline biosynthesis; L-proline from L-glutamate 5-semialdehyde: step 1/1.</text>
</comment>
<dbReference type="SUPFAM" id="SSF51735">
    <property type="entry name" value="NAD(P)-binding Rossmann-fold domains"/>
    <property type="match status" value="1"/>
</dbReference>
<dbReference type="SUPFAM" id="SSF48179">
    <property type="entry name" value="6-phosphogluconate dehydrogenase C-terminal domain-like"/>
    <property type="match status" value="1"/>
</dbReference>
<keyword evidence="4" id="KW-0963">Cytoplasm</keyword>
<dbReference type="InterPro" id="IPR036291">
    <property type="entry name" value="NAD(P)-bd_dom_sf"/>
</dbReference>
<keyword evidence="2 4" id="KW-0521">NADP</keyword>
<evidence type="ECO:0000259" key="8">
    <source>
        <dbReference type="Pfam" id="PF03807"/>
    </source>
</evidence>
<dbReference type="HAMAP" id="MF_01925">
    <property type="entry name" value="P5C_reductase"/>
    <property type="match status" value="1"/>
</dbReference>
<dbReference type="Gene3D" id="1.10.3730.10">
    <property type="entry name" value="ProC C-terminal domain-like"/>
    <property type="match status" value="1"/>
</dbReference>
<dbReference type="PROSITE" id="PS00521">
    <property type="entry name" value="P5CR"/>
    <property type="match status" value="1"/>
</dbReference>
<dbReference type="InterPro" id="IPR008927">
    <property type="entry name" value="6-PGluconate_DH-like_C_sf"/>
</dbReference>
<dbReference type="PANTHER" id="PTHR11645:SF0">
    <property type="entry name" value="PYRROLINE-5-CARBOXYLATE REDUCTASE 3"/>
    <property type="match status" value="1"/>
</dbReference>
<keyword evidence="11" id="KW-1185">Reference proteome</keyword>
<name>A0A7G1G7Y1_9BACT</name>
<dbReference type="NCBIfam" id="TIGR00112">
    <property type="entry name" value="proC"/>
    <property type="match status" value="1"/>
</dbReference>
<dbReference type="FunFam" id="1.10.3730.10:FF:000001">
    <property type="entry name" value="Pyrroline-5-carboxylate reductase"/>
    <property type="match status" value="1"/>
</dbReference>
<evidence type="ECO:0000256" key="5">
    <source>
        <dbReference type="NCBIfam" id="TIGR00112"/>
    </source>
</evidence>
<dbReference type="PANTHER" id="PTHR11645">
    <property type="entry name" value="PYRROLINE-5-CARBOXYLATE REDUCTASE"/>
    <property type="match status" value="1"/>
</dbReference>
<evidence type="ECO:0000256" key="7">
    <source>
        <dbReference type="RuleBase" id="RU003903"/>
    </source>
</evidence>
<dbReference type="InParanoid" id="A0A7G1G7Y1"/>
<reference evidence="10 11" key="1">
    <citation type="submission" date="2018-06" db="EMBL/GenBank/DDBJ databases">
        <title>Genome sequencing of Oceanotoga sp. sy52.</title>
        <authorList>
            <person name="Mori K."/>
        </authorList>
    </citation>
    <scope>NUCLEOTIDE SEQUENCE [LARGE SCALE GENOMIC DNA]</scope>
    <source>
        <strain evidence="11">sy52</strain>
    </source>
</reference>
<dbReference type="AlphaFoldDB" id="A0A7G1G7Y1"/>
<sequence>MNIGIIGVGTIGGMLLEKLRADSFYVVNRTKEKLEKYKGMNNLNICDTVKEVYNKSDIIFLAVKPQNIDEVLYEIRKTQIFNKIIISTVAGKDLKEIQEKTGKDGIIRIMPTILSKTGNGVTSVTFNDTINNKLKEKIINLLSSLGKIVEITEANLNAFTILSSSSPAFISLIVESFIDGAVNIGIKPKVAKEIFFETLKGTIKLLEEEKIEFSALRQMVSSPGGVTIQGLYSMEKRGIKGTIMEGIYESYQKMNNM</sequence>
<dbReference type="UniPathway" id="UPA00098">
    <property type="reaction ID" value="UER00361"/>
</dbReference>
<feature type="domain" description="Pyrroline-5-carboxylate reductase dimerisation" evidence="9">
    <location>
        <begin position="153"/>
        <end position="256"/>
    </location>
</feature>
<accession>A0A7G1G7Y1</accession>
<keyword evidence="4 7" id="KW-0641">Proline biosynthesis</keyword>
<dbReference type="Pfam" id="PF03807">
    <property type="entry name" value="F420_oxidored"/>
    <property type="match status" value="1"/>
</dbReference>
<dbReference type="EMBL" id="AP018712">
    <property type="protein sequence ID" value="BBE30122.1"/>
    <property type="molecule type" value="Genomic_DNA"/>
</dbReference>
<dbReference type="Proteomes" id="UP000516361">
    <property type="component" value="Chromosome"/>
</dbReference>
<keyword evidence="4 7" id="KW-0028">Amino-acid biosynthesis</keyword>
<protein>
    <recommendedName>
        <fullName evidence="4 5">Pyrroline-5-carboxylate reductase</fullName>
        <shortName evidence="4">P5C reductase</shortName>
        <shortName evidence="4">P5CR</shortName>
        <ecNumber evidence="4 5">1.5.1.2</ecNumber>
    </recommendedName>
    <alternativeName>
        <fullName evidence="4">PCA reductase</fullName>
    </alternativeName>
</protein>
<dbReference type="Pfam" id="PF14748">
    <property type="entry name" value="P5CR_dimer"/>
    <property type="match status" value="1"/>
</dbReference>
<dbReference type="InterPro" id="IPR029036">
    <property type="entry name" value="P5CR_dimer"/>
</dbReference>
<evidence type="ECO:0000313" key="11">
    <source>
        <dbReference type="Proteomes" id="UP000516361"/>
    </source>
</evidence>
<evidence type="ECO:0000256" key="2">
    <source>
        <dbReference type="ARBA" id="ARBA00022857"/>
    </source>
</evidence>
<evidence type="ECO:0000256" key="3">
    <source>
        <dbReference type="ARBA" id="ARBA00023002"/>
    </source>
</evidence>
<evidence type="ECO:0000259" key="9">
    <source>
        <dbReference type="Pfam" id="PF14748"/>
    </source>
</evidence>
<dbReference type="GO" id="GO:0055129">
    <property type="term" value="P:L-proline biosynthetic process"/>
    <property type="evidence" value="ECO:0007669"/>
    <property type="project" value="UniProtKB-UniRule"/>
</dbReference>
<organism evidence="10 11">
    <name type="scientific">Tepiditoga spiralis</name>
    <dbReference type="NCBI Taxonomy" id="2108365"/>
    <lineage>
        <taxon>Bacteria</taxon>
        <taxon>Thermotogati</taxon>
        <taxon>Thermotogota</taxon>
        <taxon>Thermotogae</taxon>
        <taxon>Petrotogales</taxon>
        <taxon>Petrotogaceae</taxon>
        <taxon>Tepiditoga</taxon>
    </lineage>
</organism>
<dbReference type="InterPro" id="IPR028939">
    <property type="entry name" value="P5C_Rdtase_cat_N"/>
</dbReference>
<feature type="binding site" evidence="6">
    <location>
        <begin position="62"/>
        <end position="65"/>
    </location>
    <ligand>
        <name>NADP(+)</name>
        <dbReference type="ChEBI" id="CHEBI:58349"/>
    </ligand>
</feature>
<dbReference type="InterPro" id="IPR000304">
    <property type="entry name" value="Pyrroline-COOH_reductase"/>
</dbReference>